<dbReference type="InterPro" id="IPR016197">
    <property type="entry name" value="Chromo-like_dom_sf"/>
</dbReference>
<protein>
    <submittedName>
        <fullName evidence="2">AlNc14C91G5710 protein</fullName>
    </submittedName>
</protein>
<dbReference type="Pfam" id="PF00385">
    <property type="entry name" value="Chromo"/>
    <property type="match status" value="1"/>
</dbReference>
<dbReference type="AlphaFoldDB" id="F0WGH7"/>
<name>F0WGH7_9STRA</name>
<dbReference type="SUPFAM" id="SSF54160">
    <property type="entry name" value="Chromo domain-like"/>
    <property type="match status" value="1"/>
</dbReference>
<reference evidence="2" key="1">
    <citation type="journal article" date="2011" name="PLoS Biol.">
        <title>Gene gain and loss during evolution of obligate parasitism in the white rust pathogen of Arabidopsis thaliana.</title>
        <authorList>
            <person name="Kemen E."/>
            <person name="Gardiner A."/>
            <person name="Schultz-Larsen T."/>
            <person name="Kemen A.C."/>
            <person name="Balmuth A.L."/>
            <person name="Robert-Seilaniantz A."/>
            <person name="Bailey K."/>
            <person name="Holub E."/>
            <person name="Studholme D.J."/>
            <person name="Maclean D."/>
            <person name="Jones J.D."/>
        </authorList>
    </citation>
    <scope>NUCLEOTIDE SEQUENCE</scope>
</reference>
<dbReference type="EMBL" id="FR824136">
    <property type="protein sequence ID" value="CCA20340.1"/>
    <property type="molecule type" value="Genomic_DNA"/>
</dbReference>
<accession>F0WGH7</accession>
<dbReference type="CDD" id="cd00024">
    <property type="entry name" value="CD_CSD"/>
    <property type="match status" value="1"/>
</dbReference>
<evidence type="ECO:0000259" key="1">
    <source>
        <dbReference type="PROSITE" id="PS50013"/>
    </source>
</evidence>
<reference evidence="2" key="2">
    <citation type="submission" date="2011-02" db="EMBL/GenBank/DDBJ databases">
        <authorList>
            <person name="MacLean D."/>
        </authorList>
    </citation>
    <scope>NUCLEOTIDE SEQUENCE</scope>
</reference>
<dbReference type="InterPro" id="IPR000953">
    <property type="entry name" value="Chromo/chromo_shadow_dom"/>
</dbReference>
<dbReference type="Gene3D" id="2.40.50.40">
    <property type="match status" value="1"/>
</dbReference>
<organism evidence="2">
    <name type="scientific">Albugo laibachii Nc14</name>
    <dbReference type="NCBI Taxonomy" id="890382"/>
    <lineage>
        <taxon>Eukaryota</taxon>
        <taxon>Sar</taxon>
        <taxon>Stramenopiles</taxon>
        <taxon>Oomycota</taxon>
        <taxon>Peronosporomycetes</taxon>
        <taxon>Albuginales</taxon>
        <taxon>Albuginaceae</taxon>
        <taxon>Albugo</taxon>
    </lineage>
</organism>
<proteinExistence type="predicted"/>
<evidence type="ECO:0000313" key="2">
    <source>
        <dbReference type="EMBL" id="CCA20340.1"/>
    </source>
</evidence>
<feature type="domain" description="Chromo" evidence="1">
    <location>
        <begin position="42"/>
        <end position="90"/>
    </location>
</feature>
<dbReference type="PROSITE" id="PS50013">
    <property type="entry name" value="CHROMO_2"/>
    <property type="match status" value="1"/>
</dbReference>
<dbReference type="HOGENOM" id="CLU_2113503_0_0_1"/>
<gene>
    <name evidence="2" type="primary">AlNc14C91G5710</name>
    <name evidence="2" type="ORF">ALNC14_064830</name>
</gene>
<dbReference type="InterPro" id="IPR023780">
    <property type="entry name" value="Chromo_domain"/>
</dbReference>
<sequence length="115" mass="13524">MKQFFTGRENEVHHSRLKFYGDSELETTEEIMAHVTNQDLLLNVESIYVHRKVQEKWKLLVKWKGLEEVEASWEPYVSFKHDVPTLASRYCKYCDSNLLQKLDSHYGSSVVDNDG</sequence>